<gene>
    <name evidence="1" type="ORF">M2A_1134</name>
</gene>
<dbReference type="Proteomes" id="UP000028702">
    <property type="component" value="Unassembled WGS sequence"/>
</dbReference>
<dbReference type="InterPro" id="IPR012675">
    <property type="entry name" value="Beta-grasp_dom_sf"/>
</dbReference>
<comment type="caution">
    <text evidence="1">The sequence shown here is derived from an EMBL/GenBank/DDBJ whole genome shotgun (WGS) entry which is preliminary data.</text>
</comment>
<dbReference type="Gene3D" id="3.10.20.30">
    <property type="match status" value="1"/>
</dbReference>
<dbReference type="AlphaFoldDB" id="A0A081B9B7"/>
<dbReference type="InterPro" id="IPR010035">
    <property type="entry name" value="Thi_S"/>
</dbReference>
<dbReference type="eggNOG" id="COG2104">
    <property type="taxonomic scope" value="Bacteria"/>
</dbReference>
<dbReference type="STRING" id="1333998.M2A_1134"/>
<name>A0A081B9B7_9HYPH</name>
<organism evidence="1 2">
    <name type="scientific">Tepidicaulis marinus</name>
    <dbReference type="NCBI Taxonomy" id="1333998"/>
    <lineage>
        <taxon>Bacteria</taxon>
        <taxon>Pseudomonadati</taxon>
        <taxon>Pseudomonadota</taxon>
        <taxon>Alphaproteobacteria</taxon>
        <taxon>Hyphomicrobiales</taxon>
        <taxon>Parvibaculaceae</taxon>
        <taxon>Tepidicaulis</taxon>
    </lineage>
</organism>
<reference evidence="1 2" key="1">
    <citation type="submission" date="2014-07" db="EMBL/GenBank/DDBJ databases">
        <title>Tepidicaulis marinum gen. nov., sp. nov., a novel marine bacterium denitrifying nitrate to nitrous oxide strictly under microaerobic conditions.</title>
        <authorList>
            <person name="Takeuchi M."/>
            <person name="Yamagishi T."/>
            <person name="Kamagata Y."/>
            <person name="Oshima K."/>
            <person name="Hattori M."/>
            <person name="Katayama T."/>
            <person name="Hanada S."/>
            <person name="Tamaki H."/>
            <person name="Marumo K."/>
            <person name="Maeda H."/>
            <person name="Nedachi M."/>
            <person name="Iwasaki W."/>
            <person name="Suwa Y."/>
            <person name="Sakata S."/>
        </authorList>
    </citation>
    <scope>NUCLEOTIDE SEQUENCE [LARGE SCALE GENOMIC DNA]</scope>
    <source>
        <strain evidence="1 2">MA2</strain>
    </source>
</reference>
<dbReference type="RefSeq" id="WP_045444216.1">
    <property type="nucleotide sequence ID" value="NZ_BBIO01000004.1"/>
</dbReference>
<dbReference type="InterPro" id="IPR003749">
    <property type="entry name" value="ThiS/MoaD-like"/>
</dbReference>
<dbReference type="CDD" id="cd00565">
    <property type="entry name" value="Ubl_ThiS"/>
    <property type="match status" value="1"/>
</dbReference>
<proteinExistence type="predicted"/>
<protein>
    <submittedName>
        <fullName evidence="1">Conserved protein</fullName>
    </submittedName>
</protein>
<evidence type="ECO:0000313" key="1">
    <source>
        <dbReference type="EMBL" id="GAK44635.1"/>
    </source>
</evidence>
<dbReference type="Pfam" id="PF02597">
    <property type="entry name" value="ThiS"/>
    <property type="match status" value="1"/>
</dbReference>
<sequence>MQIILNGEPRDLKGALSVEGLLSQLGLEGRKVAVERNLEIVPHSAYQDVMLEEGDRIEIVHFVGGG</sequence>
<evidence type="ECO:0000313" key="2">
    <source>
        <dbReference type="Proteomes" id="UP000028702"/>
    </source>
</evidence>
<accession>A0A081B9B7</accession>
<dbReference type="EMBL" id="BBIO01000004">
    <property type="protein sequence ID" value="GAK44635.1"/>
    <property type="molecule type" value="Genomic_DNA"/>
</dbReference>
<keyword evidence="2" id="KW-1185">Reference proteome</keyword>
<dbReference type="InterPro" id="IPR016155">
    <property type="entry name" value="Mopterin_synth/thiamin_S_b"/>
</dbReference>
<dbReference type="NCBIfam" id="TIGR01683">
    <property type="entry name" value="thiS"/>
    <property type="match status" value="1"/>
</dbReference>
<dbReference type="PANTHER" id="PTHR34472:SF1">
    <property type="entry name" value="SULFUR CARRIER PROTEIN THIS"/>
    <property type="match status" value="1"/>
</dbReference>
<dbReference type="SUPFAM" id="SSF54285">
    <property type="entry name" value="MoaD/ThiS"/>
    <property type="match status" value="1"/>
</dbReference>
<dbReference type="PANTHER" id="PTHR34472">
    <property type="entry name" value="SULFUR CARRIER PROTEIN THIS"/>
    <property type="match status" value="1"/>
</dbReference>